<feature type="transmembrane region" description="Helical" evidence="9">
    <location>
        <begin position="160"/>
        <end position="180"/>
    </location>
</feature>
<reference evidence="11 12" key="1">
    <citation type="journal article" date="2024" name="Insects">
        <title>An Improved Chromosome-Level Genome Assembly of the Firefly Pyrocoelia pectoralis.</title>
        <authorList>
            <person name="Fu X."/>
            <person name="Meyer-Rochow V.B."/>
            <person name="Ballantyne L."/>
            <person name="Zhu X."/>
        </authorList>
    </citation>
    <scope>NUCLEOTIDE SEQUENCE [LARGE SCALE GENOMIC DNA]</scope>
    <source>
        <strain evidence="11">XCY_ONT2</strain>
    </source>
</reference>
<evidence type="ECO:0000256" key="1">
    <source>
        <dbReference type="ARBA" id="ARBA00004651"/>
    </source>
</evidence>
<evidence type="ECO:0000256" key="3">
    <source>
        <dbReference type="ARBA" id="ARBA00022475"/>
    </source>
</evidence>
<dbReference type="GO" id="GO:0005886">
    <property type="term" value="C:plasma membrane"/>
    <property type="evidence" value="ECO:0007669"/>
    <property type="project" value="UniProtKB-SubCell"/>
</dbReference>
<dbReference type="Pfam" id="PF00060">
    <property type="entry name" value="Lig_chan"/>
    <property type="match status" value="1"/>
</dbReference>
<dbReference type="Proteomes" id="UP001329430">
    <property type="component" value="Chromosome 10"/>
</dbReference>
<evidence type="ECO:0000256" key="2">
    <source>
        <dbReference type="ARBA" id="ARBA00008685"/>
    </source>
</evidence>
<dbReference type="GO" id="GO:0050906">
    <property type="term" value="P:detection of stimulus involved in sensory perception"/>
    <property type="evidence" value="ECO:0007669"/>
    <property type="project" value="UniProtKB-ARBA"/>
</dbReference>
<organism evidence="11 12">
    <name type="scientific">Pyrocoelia pectoralis</name>
    <dbReference type="NCBI Taxonomy" id="417401"/>
    <lineage>
        <taxon>Eukaryota</taxon>
        <taxon>Metazoa</taxon>
        <taxon>Ecdysozoa</taxon>
        <taxon>Arthropoda</taxon>
        <taxon>Hexapoda</taxon>
        <taxon>Insecta</taxon>
        <taxon>Pterygota</taxon>
        <taxon>Neoptera</taxon>
        <taxon>Endopterygota</taxon>
        <taxon>Coleoptera</taxon>
        <taxon>Polyphaga</taxon>
        <taxon>Elateriformia</taxon>
        <taxon>Elateroidea</taxon>
        <taxon>Lampyridae</taxon>
        <taxon>Lampyrinae</taxon>
        <taxon>Pyrocoelia</taxon>
    </lineage>
</organism>
<evidence type="ECO:0000313" key="12">
    <source>
        <dbReference type="Proteomes" id="UP001329430"/>
    </source>
</evidence>
<evidence type="ECO:0000313" key="11">
    <source>
        <dbReference type="EMBL" id="KAK5638336.1"/>
    </source>
</evidence>
<dbReference type="AlphaFoldDB" id="A0AAN7V377"/>
<feature type="transmembrane region" description="Helical" evidence="9">
    <location>
        <begin position="106"/>
        <end position="124"/>
    </location>
</feature>
<evidence type="ECO:0000256" key="9">
    <source>
        <dbReference type="SAM" id="Phobius"/>
    </source>
</evidence>
<comment type="similarity">
    <text evidence="2">Belongs to the glutamate-gated ion channel (TC 1.A.10.1) family.</text>
</comment>
<dbReference type="Gene3D" id="1.10.287.70">
    <property type="match status" value="1"/>
</dbReference>
<evidence type="ECO:0000259" key="10">
    <source>
        <dbReference type="Pfam" id="PF00060"/>
    </source>
</evidence>
<dbReference type="PANTHER" id="PTHR42643">
    <property type="entry name" value="IONOTROPIC RECEPTOR 20A-RELATED"/>
    <property type="match status" value="1"/>
</dbReference>
<evidence type="ECO:0000256" key="6">
    <source>
        <dbReference type="ARBA" id="ARBA00023136"/>
    </source>
</evidence>
<dbReference type="EMBL" id="JAVRBK010000010">
    <property type="protein sequence ID" value="KAK5638336.1"/>
    <property type="molecule type" value="Genomic_DNA"/>
</dbReference>
<keyword evidence="8" id="KW-0325">Glycoprotein</keyword>
<protein>
    <recommendedName>
        <fullName evidence="10">Ionotropic glutamate receptor C-terminal domain-containing protein</fullName>
    </recommendedName>
</protein>
<comment type="caution">
    <text evidence="11">The sequence shown here is derived from an EMBL/GenBank/DDBJ whole genome shotgun (WGS) entry which is preliminary data.</text>
</comment>
<keyword evidence="7" id="KW-0675">Receptor</keyword>
<proteinExistence type="inferred from homology"/>
<keyword evidence="3" id="KW-1003">Cell membrane</keyword>
<accession>A0AAN7V377</accession>
<comment type="subcellular location">
    <subcellularLocation>
        <location evidence="1">Cell membrane</location>
        <topology evidence="1">Multi-pass membrane protein</topology>
    </subcellularLocation>
</comment>
<dbReference type="GO" id="GO:0015276">
    <property type="term" value="F:ligand-gated monoatomic ion channel activity"/>
    <property type="evidence" value="ECO:0007669"/>
    <property type="project" value="InterPro"/>
</dbReference>
<evidence type="ECO:0000256" key="4">
    <source>
        <dbReference type="ARBA" id="ARBA00022692"/>
    </source>
</evidence>
<evidence type="ECO:0000256" key="5">
    <source>
        <dbReference type="ARBA" id="ARBA00022989"/>
    </source>
</evidence>
<gene>
    <name evidence="11" type="ORF">RI129_012631</name>
</gene>
<feature type="transmembrane region" description="Helical" evidence="9">
    <location>
        <begin position="335"/>
        <end position="359"/>
    </location>
</feature>
<evidence type="ECO:0000256" key="8">
    <source>
        <dbReference type="ARBA" id="ARBA00023180"/>
    </source>
</evidence>
<keyword evidence="6 9" id="KW-0472">Membrane</keyword>
<sequence length="363" mass="42567">MSNRRTLREMFASNHHPIGFTVLYIINELSRHLNATFQCITFTNRKKLDNMSRNTSMIGISWGPFRESRYYVMTEPLVRMDVLWLVPKAKQISNMNVCLYVFKYDVWIATSVVFICGWLTWFLILSRNGGFTFDKLCISFLNVWSLTICGNVVSQLPRSLALRILLLFYLIYVIHIQCAFTSDMSTVLTTPRYDFQIRNLKELADSQLPIYSSADCKTLYFSKNNTDWKLYTKLQKSIHVLTSQDQKEYVNLLDAEIFLGGKVDAYEIRDNSMISVHTIRLRLLIDHYFTTTLNIFISRMIESGIHDKRKNDFYQKYRAEKVETPQEDELTLKHLIFIFVILGFGLCTACMVFCFELVLNKYL</sequence>
<keyword evidence="5 9" id="KW-1133">Transmembrane helix</keyword>
<name>A0AAN7V377_9COLE</name>
<dbReference type="PANTHER" id="PTHR42643:SF38">
    <property type="entry name" value="IONOTROPIC RECEPTOR 100A"/>
    <property type="match status" value="1"/>
</dbReference>
<dbReference type="InterPro" id="IPR001320">
    <property type="entry name" value="Iontro_rcpt_C"/>
</dbReference>
<dbReference type="InterPro" id="IPR052192">
    <property type="entry name" value="Insect_Ionotropic_Sensory_Rcpt"/>
</dbReference>
<evidence type="ECO:0000256" key="7">
    <source>
        <dbReference type="ARBA" id="ARBA00023170"/>
    </source>
</evidence>
<feature type="domain" description="Ionotropic glutamate receptor C-terminal" evidence="10">
    <location>
        <begin position="142"/>
        <end position="346"/>
    </location>
</feature>
<keyword evidence="4 9" id="KW-0812">Transmembrane</keyword>
<keyword evidence="12" id="KW-1185">Reference proteome</keyword>